<keyword evidence="10" id="KW-0677">Repeat</keyword>
<evidence type="ECO:0000256" key="13">
    <source>
        <dbReference type="ARBA" id="ARBA00022840"/>
    </source>
</evidence>
<evidence type="ECO:0000256" key="12">
    <source>
        <dbReference type="ARBA" id="ARBA00022777"/>
    </source>
</evidence>
<sequence>MGERIRTHDWAATPLGPIEAWPQSLKTAVVIMLTTRHPVFIFWGPEFVCLYNDAYAASLGPEKHPFVLGRPAPEAWPEAYPIVEPELKQVMAGGEATWQENNLVPIHRNGRIEEVYWTYSYGPIHEADAPHGVGGVLTFITETTRAVVAQRETEARYRLLFEALDQGFCVIDVVLDEENHPVDYVFVEINPAFEAQTGLRDAVGKSTRSLLPEHEEHWYETYGRIALTGEPKRFEHEAAALGRWYDVFAFPIGDREQRRVAVLFDDITDRKRAEQALTQSEERLRQVQEAARIGSFDFDLATGKAVASPEYLDLYGLPQDQSGSLTYEAWIGLVHPEDRPQIEAETQAAVADPTRHQLDYDFRIIRADTGETRWITARTKLIRDAGGRFVRSLGAQWDITADKNHEAALRESEARFRHMADSAPALIWMSDEAGQIVFANMHYDHVFGRPATEMLGDGWRDIVHPEDLPGFENDFFDAFAARRPFRTEVRVRDRNGAVRWLRCESVPRFDDARRFLGYTGCNVDITEAKVAEERRDLLIHELNHRVKNTLATVQSIVSQTLRNTGTAQEAKEAIENRLIALSRAHDVLTRESWEGADLYEIVEQAVAAYASQGEDRLHLKGPRVRLPPRMALALAMALQELATNAVKYGALSNASGEIRITWSVDQGEPACLHLRWEESGGPPVQAPTRRGFGSRLIERSLAQDLGGTATMAFPGTGLICKVDAPLVWTTSAT</sequence>
<evidence type="ECO:0000256" key="11">
    <source>
        <dbReference type="ARBA" id="ARBA00022741"/>
    </source>
</evidence>
<dbReference type="CDD" id="cd00130">
    <property type="entry name" value="PAS"/>
    <property type="match status" value="2"/>
</dbReference>
<dbReference type="Gene3D" id="2.10.70.100">
    <property type="match status" value="1"/>
</dbReference>
<reference evidence="19 20" key="1">
    <citation type="submission" date="2024-09" db="EMBL/GenBank/DDBJ databases">
        <title>Nodulacao em especies de Leguminosae Basais da Amazonia e Caracterizacao dos Rizobios e Bacterias Associadas aos Nodulos.</title>
        <authorList>
            <person name="Jambeiro I.C.A."/>
            <person name="Lopes I.S."/>
            <person name="Aguiar E.R.G.R."/>
            <person name="Santos A.F.J."/>
            <person name="Dos Santos J.M.F."/>
            <person name="Gross E."/>
        </authorList>
    </citation>
    <scope>NUCLEOTIDE SEQUENCE [LARGE SCALE GENOMIC DNA]</scope>
    <source>
        <strain evidence="19 20">BRUESC1165</strain>
    </source>
</reference>
<evidence type="ECO:0000256" key="6">
    <source>
        <dbReference type="ARBA" id="ARBA00022606"/>
    </source>
</evidence>
<dbReference type="Pfam" id="PF08448">
    <property type="entry name" value="PAS_4"/>
    <property type="match status" value="2"/>
</dbReference>
<dbReference type="RefSeq" id="WP_377030376.1">
    <property type="nucleotide sequence ID" value="NZ_JBHOMY010000055.1"/>
</dbReference>
<dbReference type="InterPro" id="IPR036890">
    <property type="entry name" value="HATPase_C_sf"/>
</dbReference>
<keyword evidence="6" id="KW-0716">Sensory transduction</keyword>
<feature type="domain" description="PAS" evidence="17">
    <location>
        <begin position="412"/>
        <end position="482"/>
    </location>
</feature>
<dbReference type="PANTHER" id="PTHR41523:SF7">
    <property type="entry name" value="HISTIDINE KINASE"/>
    <property type="match status" value="1"/>
</dbReference>
<evidence type="ECO:0000256" key="5">
    <source>
        <dbReference type="ARBA" id="ARBA00022553"/>
    </source>
</evidence>
<protein>
    <recommendedName>
        <fullName evidence="3">Blue-light-activated histidine kinase</fullName>
        <ecNumber evidence="2">2.7.13.3</ecNumber>
    </recommendedName>
</protein>
<dbReference type="Pfam" id="PF07536">
    <property type="entry name" value="HWE_HK"/>
    <property type="match status" value="1"/>
</dbReference>
<accession>A0ABV6YBJ9</accession>
<dbReference type="Gene3D" id="3.30.450.20">
    <property type="entry name" value="PAS domain"/>
    <property type="match status" value="4"/>
</dbReference>
<dbReference type="InterPro" id="IPR011102">
    <property type="entry name" value="Sig_transdc_His_kinase_HWE"/>
</dbReference>
<evidence type="ECO:0000256" key="4">
    <source>
        <dbReference type="ARBA" id="ARBA00022543"/>
    </source>
</evidence>
<keyword evidence="15" id="KW-0843">Virulence</keyword>
<dbReference type="PANTHER" id="PTHR41523">
    <property type="entry name" value="TWO-COMPONENT SYSTEM SENSOR PROTEIN"/>
    <property type="match status" value="1"/>
</dbReference>
<keyword evidence="4" id="KW-0600">Photoreceptor protein</keyword>
<evidence type="ECO:0000259" key="18">
    <source>
        <dbReference type="PROSITE" id="PS50113"/>
    </source>
</evidence>
<evidence type="ECO:0000256" key="2">
    <source>
        <dbReference type="ARBA" id="ARBA00012438"/>
    </source>
</evidence>
<keyword evidence="9" id="KW-0808">Transferase</keyword>
<feature type="domain" description="PAC" evidence="18">
    <location>
        <begin position="358"/>
        <end position="411"/>
    </location>
</feature>
<evidence type="ECO:0000256" key="8">
    <source>
        <dbReference type="ARBA" id="ARBA00022643"/>
    </source>
</evidence>
<dbReference type="EC" id="2.7.13.3" evidence="2"/>
<dbReference type="InterPro" id="IPR013655">
    <property type="entry name" value="PAS_fold_3"/>
</dbReference>
<dbReference type="InterPro" id="IPR000700">
    <property type="entry name" value="PAS-assoc_C"/>
</dbReference>
<name>A0ABV6YBJ9_9HYPH</name>
<keyword evidence="13" id="KW-0067">ATP-binding</keyword>
<keyword evidence="8" id="KW-0288">FMN</keyword>
<keyword evidence="7" id="KW-0285">Flavoprotein</keyword>
<dbReference type="SMART" id="SM00091">
    <property type="entry name" value="PAS"/>
    <property type="match status" value="3"/>
</dbReference>
<evidence type="ECO:0000256" key="10">
    <source>
        <dbReference type="ARBA" id="ARBA00022737"/>
    </source>
</evidence>
<keyword evidence="20" id="KW-1185">Reference proteome</keyword>
<keyword evidence="12" id="KW-0418">Kinase</keyword>
<dbReference type="InterPro" id="IPR013656">
    <property type="entry name" value="PAS_4"/>
</dbReference>
<dbReference type="NCBIfam" id="TIGR00229">
    <property type="entry name" value="sensory_box"/>
    <property type="match status" value="3"/>
</dbReference>
<keyword evidence="16" id="KW-0675">Receptor</keyword>
<evidence type="ECO:0000259" key="17">
    <source>
        <dbReference type="PROSITE" id="PS50112"/>
    </source>
</evidence>
<feature type="domain" description="PAC" evidence="18">
    <location>
        <begin position="485"/>
        <end position="537"/>
    </location>
</feature>
<evidence type="ECO:0000256" key="7">
    <source>
        <dbReference type="ARBA" id="ARBA00022630"/>
    </source>
</evidence>
<evidence type="ECO:0000256" key="14">
    <source>
        <dbReference type="ARBA" id="ARBA00022991"/>
    </source>
</evidence>
<dbReference type="SMART" id="SM00911">
    <property type="entry name" value="HWE_HK"/>
    <property type="match status" value="1"/>
</dbReference>
<keyword evidence="5" id="KW-0597">Phosphoprotein</keyword>
<comment type="caution">
    <text evidence="19">The sequence shown here is derived from an EMBL/GenBank/DDBJ whole genome shotgun (WGS) entry which is preliminary data.</text>
</comment>
<proteinExistence type="predicted"/>
<dbReference type="Pfam" id="PF08447">
    <property type="entry name" value="PAS_3"/>
    <property type="match status" value="2"/>
</dbReference>
<keyword evidence="11" id="KW-0547">Nucleotide-binding</keyword>
<dbReference type="SUPFAM" id="SSF55874">
    <property type="entry name" value="ATPase domain of HSP90 chaperone/DNA topoisomerase II/histidine kinase"/>
    <property type="match status" value="1"/>
</dbReference>
<evidence type="ECO:0000256" key="16">
    <source>
        <dbReference type="ARBA" id="ARBA00023170"/>
    </source>
</evidence>
<feature type="domain" description="PAS" evidence="17">
    <location>
        <begin position="280"/>
        <end position="353"/>
    </location>
</feature>
<dbReference type="EMBL" id="JBHOMY010000055">
    <property type="protein sequence ID" value="MFC1458455.1"/>
    <property type="molecule type" value="Genomic_DNA"/>
</dbReference>
<dbReference type="InterPro" id="IPR001610">
    <property type="entry name" value="PAC"/>
</dbReference>
<evidence type="ECO:0000313" key="20">
    <source>
        <dbReference type="Proteomes" id="UP001593940"/>
    </source>
</evidence>
<evidence type="ECO:0000313" key="19">
    <source>
        <dbReference type="EMBL" id="MFC1458455.1"/>
    </source>
</evidence>
<dbReference type="InterPro" id="IPR000014">
    <property type="entry name" value="PAS"/>
</dbReference>
<comment type="catalytic activity">
    <reaction evidence="1">
        <text>ATP + protein L-histidine = ADP + protein N-phospho-L-histidine.</text>
        <dbReference type="EC" id="2.7.13.3"/>
    </reaction>
</comment>
<dbReference type="SUPFAM" id="SSF55785">
    <property type="entry name" value="PYP-like sensor domain (PAS domain)"/>
    <property type="match status" value="3"/>
</dbReference>
<evidence type="ECO:0000256" key="15">
    <source>
        <dbReference type="ARBA" id="ARBA00023026"/>
    </source>
</evidence>
<organism evidence="19 20">
    <name type="scientific">Microvirga arabica</name>
    <dbReference type="NCBI Taxonomy" id="1128671"/>
    <lineage>
        <taxon>Bacteria</taxon>
        <taxon>Pseudomonadati</taxon>
        <taxon>Pseudomonadota</taxon>
        <taxon>Alphaproteobacteria</taxon>
        <taxon>Hyphomicrobiales</taxon>
        <taxon>Methylobacteriaceae</taxon>
        <taxon>Microvirga</taxon>
    </lineage>
</organism>
<evidence type="ECO:0000256" key="1">
    <source>
        <dbReference type="ARBA" id="ARBA00000085"/>
    </source>
</evidence>
<gene>
    <name evidence="19" type="ORF">ACETIH_17470</name>
</gene>
<keyword evidence="14" id="KW-0157">Chromophore</keyword>
<evidence type="ECO:0000256" key="3">
    <source>
        <dbReference type="ARBA" id="ARBA00021740"/>
    </source>
</evidence>
<dbReference type="InterPro" id="IPR035965">
    <property type="entry name" value="PAS-like_dom_sf"/>
</dbReference>
<dbReference type="Gene3D" id="3.30.565.10">
    <property type="entry name" value="Histidine kinase-like ATPase, C-terminal domain"/>
    <property type="match status" value="1"/>
</dbReference>
<dbReference type="PROSITE" id="PS50113">
    <property type="entry name" value="PAC"/>
    <property type="match status" value="2"/>
</dbReference>
<evidence type="ECO:0000256" key="9">
    <source>
        <dbReference type="ARBA" id="ARBA00022679"/>
    </source>
</evidence>
<dbReference type="PROSITE" id="PS50112">
    <property type="entry name" value="PAS"/>
    <property type="match status" value="2"/>
</dbReference>
<dbReference type="SMART" id="SM00086">
    <property type="entry name" value="PAC"/>
    <property type="match status" value="2"/>
</dbReference>
<dbReference type="Proteomes" id="UP001593940">
    <property type="component" value="Unassembled WGS sequence"/>
</dbReference>